<dbReference type="AlphaFoldDB" id="X0ZB20"/>
<accession>X0ZB20</accession>
<feature type="non-terminal residue" evidence="1">
    <location>
        <position position="1"/>
    </location>
</feature>
<comment type="caution">
    <text evidence="1">The sequence shown here is derived from an EMBL/GenBank/DDBJ whole genome shotgun (WGS) entry which is preliminary data.</text>
</comment>
<dbReference type="EMBL" id="BARS01052775">
    <property type="protein sequence ID" value="GAG45586.1"/>
    <property type="molecule type" value="Genomic_DNA"/>
</dbReference>
<name>X0ZB20_9ZZZZ</name>
<organism evidence="1">
    <name type="scientific">marine sediment metagenome</name>
    <dbReference type="NCBI Taxonomy" id="412755"/>
    <lineage>
        <taxon>unclassified sequences</taxon>
        <taxon>metagenomes</taxon>
        <taxon>ecological metagenomes</taxon>
    </lineage>
</organism>
<gene>
    <name evidence="1" type="ORF">S01H1_78416</name>
</gene>
<evidence type="ECO:0000313" key="1">
    <source>
        <dbReference type="EMBL" id="GAG45586.1"/>
    </source>
</evidence>
<reference evidence="1" key="1">
    <citation type="journal article" date="2014" name="Front. Microbiol.">
        <title>High frequency of phylogenetically diverse reductive dehalogenase-homologous genes in deep subseafloor sedimentary metagenomes.</title>
        <authorList>
            <person name="Kawai M."/>
            <person name="Futagami T."/>
            <person name="Toyoda A."/>
            <person name="Takaki Y."/>
            <person name="Nishi S."/>
            <person name="Hori S."/>
            <person name="Arai W."/>
            <person name="Tsubouchi T."/>
            <person name="Morono Y."/>
            <person name="Uchiyama I."/>
            <person name="Ito T."/>
            <person name="Fujiyama A."/>
            <person name="Inagaki F."/>
            <person name="Takami H."/>
        </authorList>
    </citation>
    <scope>NUCLEOTIDE SEQUENCE</scope>
    <source>
        <strain evidence="1">Expedition CK06-06</strain>
    </source>
</reference>
<proteinExistence type="predicted"/>
<protein>
    <submittedName>
        <fullName evidence="1">Uncharacterized protein</fullName>
    </submittedName>
</protein>
<sequence length="122" mass="13269">LNRTVTPDGQLRIGTETKLLIDAKYKGRPEQEQLIPPSPSREDLYEAAVFMGATNCSRILLVYPRVESTQATPAAIRVYRATLLGKEAIFCTSTVDLAALAQGHVEQLVTGLLCAIVQTLKA</sequence>